<dbReference type="PANTHER" id="PTHR42878">
    <property type="entry name" value="TWO-COMPONENT HISTIDINE KINASE"/>
    <property type="match status" value="1"/>
</dbReference>
<keyword evidence="11" id="KW-1185">Reference proteome</keyword>
<evidence type="ECO:0000256" key="1">
    <source>
        <dbReference type="ARBA" id="ARBA00000085"/>
    </source>
</evidence>
<keyword evidence="8" id="KW-0472">Membrane</keyword>
<accession>A0ABY4FFW9</accession>
<dbReference type="InterPro" id="IPR005467">
    <property type="entry name" value="His_kinase_dom"/>
</dbReference>
<feature type="transmembrane region" description="Helical" evidence="8">
    <location>
        <begin position="33"/>
        <end position="51"/>
    </location>
</feature>
<dbReference type="Gene3D" id="3.30.565.10">
    <property type="entry name" value="Histidine kinase-like ATPase, C-terminal domain"/>
    <property type="match status" value="1"/>
</dbReference>
<dbReference type="Pfam" id="PF02518">
    <property type="entry name" value="HATPase_c"/>
    <property type="match status" value="1"/>
</dbReference>
<reference evidence="10 11" key="1">
    <citation type="submission" date="2022-04" db="EMBL/GenBank/DDBJ databases">
        <title>Hymenobacter sp. isolated from the air.</title>
        <authorList>
            <person name="Won M."/>
            <person name="Lee C.-M."/>
            <person name="Woen H.-Y."/>
            <person name="Kwon S.-W."/>
        </authorList>
    </citation>
    <scope>NUCLEOTIDE SEQUENCE [LARGE SCALE GENOMIC DNA]</scope>
    <source>
        <strain evidence="11">5116 S-27</strain>
    </source>
</reference>
<evidence type="ECO:0000259" key="9">
    <source>
        <dbReference type="PROSITE" id="PS50109"/>
    </source>
</evidence>
<evidence type="ECO:0000256" key="7">
    <source>
        <dbReference type="ARBA" id="ARBA00023012"/>
    </source>
</evidence>
<evidence type="ECO:0000256" key="5">
    <source>
        <dbReference type="ARBA" id="ARBA00022777"/>
    </source>
</evidence>
<evidence type="ECO:0000256" key="2">
    <source>
        <dbReference type="ARBA" id="ARBA00012438"/>
    </source>
</evidence>
<keyword evidence="4" id="KW-0547">Nucleotide-binding</keyword>
<name>A0ABY4FFW9_9BACT</name>
<keyword evidence="8" id="KW-0812">Transmembrane</keyword>
<keyword evidence="6 10" id="KW-0067">ATP-binding</keyword>
<comment type="catalytic activity">
    <reaction evidence="1">
        <text>ATP + protein L-histidine = ADP + protein N-phospho-L-histidine.</text>
        <dbReference type="EC" id="2.7.13.3"/>
    </reaction>
</comment>
<evidence type="ECO:0000313" key="10">
    <source>
        <dbReference type="EMBL" id="UOQ54854.1"/>
    </source>
</evidence>
<keyword evidence="7" id="KW-0902">Two-component regulatory system</keyword>
<proteinExistence type="predicted"/>
<dbReference type="InterPro" id="IPR003594">
    <property type="entry name" value="HATPase_dom"/>
</dbReference>
<organism evidence="10 11">
    <name type="scientific">Hymenobacter cellulosivorans</name>
    <dbReference type="NCBI Taxonomy" id="2932249"/>
    <lineage>
        <taxon>Bacteria</taxon>
        <taxon>Pseudomonadati</taxon>
        <taxon>Bacteroidota</taxon>
        <taxon>Cytophagia</taxon>
        <taxon>Cytophagales</taxon>
        <taxon>Hymenobacteraceae</taxon>
        <taxon>Hymenobacter</taxon>
    </lineage>
</organism>
<dbReference type="RefSeq" id="WP_244722457.1">
    <property type="nucleotide sequence ID" value="NZ_CP095049.1"/>
</dbReference>
<evidence type="ECO:0000256" key="4">
    <source>
        <dbReference type="ARBA" id="ARBA00022741"/>
    </source>
</evidence>
<dbReference type="PANTHER" id="PTHR42878:SF7">
    <property type="entry name" value="SENSOR HISTIDINE KINASE GLRK"/>
    <property type="match status" value="1"/>
</dbReference>
<keyword evidence="3" id="KW-0808">Transferase</keyword>
<dbReference type="EMBL" id="CP095049">
    <property type="protein sequence ID" value="UOQ54854.1"/>
    <property type="molecule type" value="Genomic_DNA"/>
</dbReference>
<feature type="domain" description="Histidine kinase" evidence="9">
    <location>
        <begin position="230"/>
        <end position="454"/>
    </location>
</feature>
<dbReference type="SMART" id="SM00387">
    <property type="entry name" value="HATPase_c"/>
    <property type="match status" value="1"/>
</dbReference>
<dbReference type="Proteomes" id="UP000831785">
    <property type="component" value="Chromosome"/>
</dbReference>
<evidence type="ECO:0000256" key="3">
    <source>
        <dbReference type="ARBA" id="ARBA00022679"/>
    </source>
</evidence>
<dbReference type="GO" id="GO:0005524">
    <property type="term" value="F:ATP binding"/>
    <property type="evidence" value="ECO:0007669"/>
    <property type="project" value="UniProtKB-KW"/>
</dbReference>
<evidence type="ECO:0000256" key="8">
    <source>
        <dbReference type="SAM" id="Phobius"/>
    </source>
</evidence>
<dbReference type="PROSITE" id="PS50109">
    <property type="entry name" value="HIS_KIN"/>
    <property type="match status" value="1"/>
</dbReference>
<evidence type="ECO:0000256" key="6">
    <source>
        <dbReference type="ARBA" id="ARBA00022840"/>
    </source>
</evidence>
<keyword evidence="8" id="KW-1133">Transmembrane helix</keyword>
<dbReference type="SUPFAM" id="SSF55874">
    <property type="entry name" value="ATPase domain of HSP90 chaperone/DNA topoisomerase II/histidine kinase"/>
    <property type="match status" value="1"/>
</dbReference>
<feature type="transmembrane region" description="Helical" evidence="8">
    <location>
        <begin position="7"/>
        <end position="27"/>
    </location>
</feature>
<sequence length="454" mass="50591">MTSKRLELGIALRLLILLALLGVGLYAQQHQAYGLLIGAGALLVFAVWKLARYVTRNNRALHDYLLAVQYRDFAQYYNEEHADLSLRPLYKAFNQLNATFRQLSAERAAQFTYLQTVLQLIDTGIISYDATGQVEWVNEAFKQTLELPYLKNIQALHKRLPVLYDAIRQLPPGAPPVVVKLAVGTKTMQLLLSATQFRLPGREFTLVAFKNVSDTLDETETAAWQKLLRVMTHELMNSVAPIASLADSLRRHLQHELDQQQLRPAAPPDSGLLTDVAEGISIIQHRSEGLLRFAQVYRDLSTVSAPVLTTVSVRELFTNLRGLMTPQVRQAGIDLQTSVQPADLQLQADSQLLEQVLINLLLNAMYAVQECPQPGIHLRAYLAESSGRVCIEVVDNGRGIAPEVLDSIFIPFFTTRRDGSGIGLTLAKQIMHLHHGSIKVQSAEGQGAVFRLEF</sequence>
<keyword evidence="5" id="KW-0418">Kinase</keyword>
<dbReference type="EC" id="2.7.13.3" evidence="2"/>
<evidence type="ECO:0000313" key="11">
    <source>
        <dbReference type="Proteomes" id="UP000831785"/>
    </source>
</evidence>
<protein>
    <recommendedName>
        <fullName evidence="2">histidine kinase</fullName>
        <ecNumber evidence="2">2.7.13.3</ecNumber>
    </recommendedName>
</protein>
<dbReference type="PRINTS" id="PR00344">
    <property type="entry name" value="BCTRLSENSOR"/>
</dbReference>
<gene>
    <name evidence="10" type="ORF">MUN80_08865</name>
</gene>
<dbReference type="InterPro" id="IPR036890">
    <property type="entry name" value="HATPase_C_sf"/>
</dbReference>
<dbReference type="InterPro" id="IPR004358">
    <property type="entry name" value="Sig_transdc_His_kin-like_C"/>
</dbReference>
<dbReference type="InterPro" id="IPR050351">
    <property type="entry name" value="BphY/WalK/GraS-like"/>
</dbReference>